<name>A0AAN7VCX0_9COLE</name>
<dbReference type="InterPro" id="IPR002509">
    <property type="entry name" value="NODB_dom"/>
</dbReference>
<dbReference type="Gene3D" id="3.20.20.370">
    <property type="entry name" value="Glycoside hydrolase/deacetylase"/>
    <property type="match status" value="1"/>
</dbReference>
<dbReference type="SUPFAM" id="SSF88713">
    <property type="entry name" value="Glycoside hydrolase/deacetylase"/>
    <property type="match status" value="1"/>
</dbReference>
<accession>A0AAN7VCX0</accession>
<keyword evidence="1" id="KW-0732">Signal</keyword>
<dbReference type="PANTHER" id="PTHR45985">
    <property type="match status" value="1"/>
</dbReference>
<feature type="chain" id="PRO_5042950263" description="NodB homology domain-containing protein" evidence="1">
    <location>
        <begin position="17"/>
        <end position="382"/>
    </location>
</feature>
<protein>
    <recommendedName>
        <fullName evidence="2">NodB homology domain-containing protein</fullName>
    </recommendedName>
</protein>
<keyword evidence="4" id="KW-1185">Reference proteome</keyword>
<dbReference type="Pfam" id="PF01522">
    <property type="entry name" value="Polysacc_deac_1"/>
    <property type="match status" value="1"/>
</dbReference>
<evidence type="ECO:0000313" key="4">
    <source>
        <dbReference type="Proteomes" id="UP001329430"/>
    </source>
</evidence>
<evidence type="ECO:0000313" key="3">
    <source>
        <dbReference type="EMBL" id="KAK5643023.1"/>
    </source>
</evidence>
<dbReference type="GO" id="GO:0005975">
    <property type="term" value="P:carbohydrate metabolic process"/>
    <property type="evidence" value="ECO:0007669"/>
    <property type="project" value="InterPro"/>
</dbReference>
<sequence>MLLKLIVLTLTTNAFAAPKQVSQTYEEAEACNPALCKLPNCLCASTTPPGGLAPSQIPQFVVLTFDDAVNVGNIPYYREAFYNRKNPNNCPISTTYFVTHEYTDYSLVHELWANGHEIALHSITHQVPADYWASLSVDGQKREFIDQIDLMAKFAKIPPSSMKGIRLPFLQLSGNSSFQMIYESDLYYDSSWPTRSYIQSGLFPYTLDYRSPQDCALPPCPTASLPGVWVMPMVDWLDNSNVPCAMIDSCVDIPLDEDGLLLFMKNNFHRHYDGSRSPFGFYIHAAWFKKNENIYKAYKKFLDYLKEKDDVFLVTQQQVLEWMKNPKSLNDYNRLACPQKHSNSCTQPKSCRLMYGVQERYMTTCSDACPPAYPWLGNPLGV</sequence>
<dbReference type="AlphaFoldDB" id="A0AAN7VCX0"/>
<dbReference type="InterPro" id="IPR052740">
    <property type="entry name" value="CE4"/>
</dbReference>
<evidence type="ECO:0000256" key="1">
    <source>
        <dbReference type="SAM" id="SignalP"/>
    </source>
</evidence>
<reference evidence="3 4" key="1">
    <citation type="journal article" date="2024" name="Insects">
        <title>An Improved Chromosome-Level Genome Assembly of the Firefly Pyrocoelia pectoralis.</title>
        <authorList>
            <person name="Fu X."/>
            <person name="Meyer-Rochow V.B."/>
            <person name="Ballantyne L."/>
            <person name="Zhu X."/>
        </authorList>
    </citation>
    <scope>NUCLEOTIDE SEQUENCE [LARGE SCALE GENOMIC DNA]</scope>
    <source>
        <strain evidence="3">XCY_ONT2</strain>
    </source>
</reference>
<dbReference type="Proteomes" id="UP001329430">
    <property type="component" value="Chromosome 6"/>
</dbReference>
<comment type="caution">
    <text evidence="3">The sequence shown here is derived from an EMBL/GenBank/DDBJ whole genome shotgun (WGS) entry which is preliminary data.</text>
</comment>
<gene>
    <name evidence="3" type="ORF">RI129_009190</name>
</gene>
<feature type="signal peptide" evidence="1">
    <location>
        <begin position="1"/>
        <end position="16"/>
    </location>
</feature>
<dbReference type="InterPro" id="IPR011330">
    <property type="entry name" value="Glyco_hydro/deAcase_b/a-brl"/>
</dbReference>
<feature type="domain" description="NodB homology" evidence="2">
    <location>
        <begin position="59"/>
        <end position="170"/>
    </location>
</feature>
<dbReference type="GO" id="GO:0016810">
    <property type="term" value="F:hydrolase activity, acting on carbon-nitrogen (but not peptide) bonds"/>
    <property type="evidence" value="ECO:0007669"/>
    <property type="project" value="InterPro"/>
</dbReference>
<dbReference type="CDD" id="cd10975">
    <property type="entry name" value="CE4_CDA_like_2"/>
    <property type="match status" value="1"/>
</dbReference>
<dbReference type="EMBL" id="JAVRBK010000006">
    <property type="protein sequence ID" value="KAK5643023.1"/>
    <property type="molecule type" value="Genomic_DNA"/>
</dbReference>
<proteinExistence type="predicted"/>
<evidence type="ECO:0000259" key="2">
    <source>
        <dbReference type="Pfam" id="PF01522"/>
    </source>
</evidence>
<dbReference type="PANTHER" id="PTHR45985:SF8">
    <property type="entry name" value="CHITIN DEACETYLASE-LIKE 9, ISOFORM A"/>
    <property type="match status" value="1"/>
</dbReference>
<organism evidence="3 4">
    <name type="scientific">Pyrocoelia pectoralis</name>
    <dbReference type="NCBI Taxonomy" id="417401"/>
    <lineage>
        <taxon>Eukaryota</taxon>
        <taxon>Metazoa</taxon>
        <taxon>Ecdysozoa</taxon>
        <taxon>Arthropoda</taxon>
        <taxon>Hexapoda</taxon>
        <taxon>Insecta</taxon>
        <taxon>Pterygota</taxon>
        <taxon>Neoptera</taxon>
        <taxon>Endopterygota</taxon>
        <taxon>Coleoptera</taxon>
        <taxon>Polyphaga</taxon>
        <taxon>Elateriformia</taxon>
        <taxon>Elateroidea</taxon>
        <taxon>Lampyridae</taxon>
        <taxon>Lampyrinae</taxon>
        <taxon>Pyrocoelia</taxon>
    </lineage>
</organism>